<organism evidence="2 3">
    <name type="scientific">Panagrellus redivivus</name>
    <name type="common">Microworm</name>
    <dbReference type="NCBI Taxonomy" id="6233"/>
    <lineage>
        <taxon>Eukaryota</taxon>
        <taxon>Metazoa</taxon>
        <taxon>Ecdysozoa</taxon>
        <taxon>Nematoda</taxon>
        <taxon>Chromadorea</taxon>
        <taxon>Rhabditida</taxon>
        <taxon>Tylenchina</taxon>
        <taxon>Panagrolaimomorpha</taxon>
        <taxon>Panagrolaimoidea</taxon>
        <taxon>Panagrolaimidae</taxon>
        <taxon>Panagrellus</taxon>
    </lineage>
</organism>
<sequence>MDDSINLWPRTSIVSLHFWCIGQSSPDPERPSSAAVRPVRVVRPVSVQCSSSRARVFCARALVQSLRPFPFLARITHSLIASCALHTWIKGSEVAVVISNQSSRRRRVYRRPTICSAFTMPILATTLHRLTPISINCSPSIRYTDCPALWPPKALLFHRSVSSASTDHLLNITDRDNSIEPSLRPDPINRFDSKHRPHPATTPPSTPTMPRGPAVSPPMASSIKKAQAASQTRTFRGERTLSLVVRLSFALSRVVTIA</sequence>
<feature type="region of interest" description="Disordered" evidence="1">
    <location>
        <begin position="179"/>
        <end position="219"/>
    </location>
</feature>
<accession>A0A7E4V756</accession>
<evidence type="ECO:0000256" key="1">
    <source>
        <dbReference type="SAM" id="MobiDB-lite"/>
    </source>
</evidence>
<keyword evidence="2" id="KW-1185">Reference proteome</keyword>
<evidence type="ECO:0000313" key="2">
    <source>
        <dbReference type="Proteomes" id="UP000492821"/>
    </source>
</evidence>
<dbReference type="Proteomes" id="UP000492821">
    <property type="component" value="Unassembled WGS sequence"/>
</dbReference>
<name>A0A7E4V756_PANRE</name>
<evidence type="ECO:0000313" key="3">
    <source>
        <dbReference type="WBParaSite" id="Pan_g16870.t1"/>
    </source>
</evidence>
<dbReference type="WBParaSite" id="Pan_g16870.t1">
    <property type="protein sequence ID" value="Pan_g16870.t1"/>
    <property type="gene ID" value="Pan_g16870"/>
</dbReference>
<proteinExistence type="predicted"/>
<dbReference type="AlphaFoldDB" id="A0A7E4V756"/>
<protein>
    <submittedName>
        <fullName evidence="3">Uncharacterized protein</fullName>
    </submittedName>
</protein>
<reference evidence="3" key="2">
    <citation type="submission" date="2020-10" db="UniProtKB">
        <authorList>
            <consortium name="WormBaseParasite"/>
        </authorList>
    </citation>
    <scope>IDENTIFICATION</scope>
</reference>
<reference evidence="2" key="1">
    <citation type="journal article" date="2013" name="Genetics">
        <title>The draft genome and transcriptome of Panagrellus redivivus are shaped by the harsh demands of a free-living lifestyle.</title>
        <authorList>
            <person name="Srinivasan J."/>
            <person name="Dillman A.R."/>
            <person name="Macchietto M.G."/>
            <person name="Heikkinen L."/>
            <person name="Lakso M."/>
            <person name="Fracchia K.M."/>
            <person name="Antoshechkin I."/>
            <person name="Mortazavi A."/>
            <person name="Wong G."/>
            <person name="Sternberg P.W."/>
        </authorList>
    </citation>
    <scope>NUCLEOTIDE SEQUENCE [LARGE SCALE GENOMIC DNA]</scope>
    <source>
        <strain evidence="2">MT8872</strain>
    </source>
</reference>